<organism evidence="1">
    <name type="scientific">Pseudomonas tritici</name>
    <dbReference type="NCBI Taxonomy" id="2745518"/>
    <lineage>
        <taxon>Bacteria</taxon>
        <taxon>Pseudomonadati</taxon>
        <taxon>Pseudomonadota</taxon>
        <taxon>Gammaproteobacteria</taxon>
        <taxon>Pseudomonadales</taxon>
        <taxon>Pseudomonadaceae</taxon>
        <taxon>Pseudomonas</taxon>
    </lineage>
</organism>
<name>A0A8H9YUH3_9PSED</name>
<proteinExistence type="predicted"/>
<accession>A0A8H9YUH3</accession>
<reference evidence="1" key="1">
    <citation type="journal article" date="2020" name="Microorganisms">
        <title>Reliable Identification of Environmental Pseudomonas Isolates Using the rpoD Gene.</title>
        <authorList>
            <consortium name="The Broad Institute Genome Sequencing Platform"/>
            <person name="Girard L."/>
            <person name="Lood C."/>
            <person name="Rokni-Zadeh H."/>
            <person name="van Noort V."/>
            <person name="Lavigne R."/>
            <person name="De Mot R."/>
        </authorList>
    </citation>
    <scope>NUCLEOTIDE SEQUENCE [LARGE SCALE GENOMIC DNA]</scope>
    <source>
        <strain evidence="1">SWRI145</strain>
    </source>
</reference>
<dbReference type="EMBL" id="JABWQF010000014">
    <property type="protein sequence ID" value="MBC3294355.1"/>
    <property type="molecule type" value="Genomic_DNA"/>
</dbReference>
<protein>
    <submittedName>
        <fullName evidence="1">Uncharacterized protein</fullName>
    </submittedName>
</protein>
<sequence length="76" mass="8832">MKVIVILKDKSAFIHYMQEWSDVLIYCDDADNVHPLNVSIQYIEKEDKTVSTVIIASEELIRINDLKKISKSLNYC</sequence>
<evidence type="ECO:0000313" key="1">
    <source>
        <dbReference type="EMBL" id="MBC3294355.1"/>
    </source>
</evidence>
<dbReference type="AlphaFoldDB" id="A0A8H9YUH3"/>
<comment type="caution">
    <text evidence="1">The sequence shown here is derived from an EMBL/GenBank/DDBJ whole genome shotgun (WGS) entry which is preliminary data.</text>
</comment>
<gene>
    <name evidence="1" type="ORF">HU722_22800</name>
</gene>